<keyword evidence="2" id="KW-0472">Membrane</keyword>
<sequence length="374" mass="38511">MHLEFTKTAQGRRWAAKVALVAMGCSAALGVGIAAPIGAQDPAAPATGAPASTSATEQTVAPGQRDAVTNEPAPVKDTAKSDERLLNLIIIGLLVLAAVIALATLLFWKSTAPEEQEEPEAADGERPVSPGQDPPVEPGIDLGLLEAPLPVESSPAPPGEAPAPAPLRRVMASFPSSPMGDVAHVSPPEPVDQRPSAPVAPGDSSDGDISTLGAGASPGRPSVAPPDAVRPSPQRAGAYRIPAPDELPPQPDRPFADAETRPPVQRAEPQTPTVPRRVSPPDQPVGDSAIVTTSRPIPGVPVAGGDHADDDEPPVVVRRRRRDRPAGPWGEGAGGGHRPDVPPLPPPDPQDQGYQRGVRVVRPGEPEGADVDEQ</sequence>
<feature type="transmembrane region" description="Helical" evidence="2">
    <location>
        <begin position="85"/>
        <end position="108"/>
    </location>
</feature>
<feature type="compositionally biased region" description="Pro residues" evidence="1">
    <location>
        <begin position="155"/>
        <end position="165"/>
    </location>
</feature>
<comment type="caution">
    <text evidence="3">The sequence shown here is derived from an EMBL/GenBank/DDBJ whole genome shotgun (WGS) entry which is preliminary data.</text>
</comment>
<protein>
    <submittedName>
        <fullName evidence="3">Uncharacterized protein</fullName>
    </submittedName>
</protein>
<keyword evidence="2" id="KW-0812">Transmembrane</keyword>
<dbReference type="EMBL" id="CANL01000078">
    <property type="protein sequence ID" value="CCM65822.1"/>
    <property type="molecule type" value="Genomic_DNA"/>
</dbReference>
<evidence type="ECO:0000313" key="4">
    <source>
        <dbReference type="Proteomes" id="UP000018291"/>
    </source>
</evidence>
<name>R4Z7N6_9ACTN</name>
<dbReference type="STRING" id="1229780.BN381_80352"/>
<accession>R4Z7N6</accession>
<feature type="compositionally biased region" description="Low complexity" evidence="1">
    <location>
        <begin position="42"/>
        <end position="56"/>
    </location>
</feature>
<dbReference type="Proteomes" id="UP000018291">
    <property type="component" value="Unassembled WGS sequence"/>
</dbReference>
<organism evidence="3 4">
    <name type="scientific">Candidatus Neomicrothrix parvicella RN1</name>
    <dbReference type="NCBI Taxonomy" id="1229780"/>
    <lineage>
        <taxon>Bacteria</taxon>
        <taxon>Bacillati</taxon>
        <taxon>Actinomycetota</taxon>
        <taxon>Acidimicrobiia</taxon>
        <taxon>Acidimicrobiales</taxon>
        <taxon>Microthrixaceae</taxon>
        <taxon>Candidatus Neomicrothrix</taxon>
    </lineage>
</organism>
<keyword evidence="2" id="KW-1133">Transmembrane helix</keyword>
<dbReference type="HOGENOM" id="CLU_739057_0_0_11"/>
<keyword evidence="4" id="KW-1185">Reference proteome</keyword>
<dbReference type="AlphaFoldDB" id="R4Z7N6"/>
<proteinExistence type="predicted"/>
<evidence type="ECO:0000313" key="3">
    <source>
        <dbReference type="EMBL" id="CCM65822.1"/>
    </source>
</evidence>
<reference evidence="3 4" key="1">
    <citation type="journal article" date="2013" name="ISME J.">
        <title>Metabolic model for the filamentous 'Candidatus Microthrix parvicella' based on genomic and metagenomic analyses.</title>
        <authorList>
            <person name="Jon McIlroy S."/>
            <person name="Kristiansen R."/>
            <person name="Albertsen M."/>
            <person name="Michael Karst S."/>
            <person name="Rossetti S."/>
            <person name="Lund Nielsen J."/>
            <person name="Tandoi V."/>
            <person name="James Seviour R."/>
            <person name="Nielsen P.H."/>
        </authorList>
    </citation>
    <scope>NUCLEOTIDE SEQUENCE [LARGE SCALE GENOMIC DNA]</scope>
    <source>
        <strain evidence="3 4">RN1</strain>
    </source>
</reference>
<dbReference type="RefSeq" id="WP_012230912.1">
    <property type="nucleotide sequence ID" value="NZ_HG422565.1"/>
</dbReference>
<gene>
    <name evidence="3" type="ORF">BN381_80352</name>
</gene>
<feature type="region of interest" description="Disordered" evidence="1">
    <location>
        <begin position="41"/>
        <end position="76"/>
    </location>
</feature>
<evidence type="ECO:0000256" key="2">
    <source>
        <dbReference type="SAM" id="Phobius"/>
    </source>
</evidence>
<feature type="region of interest" description="Disordered" evidence="1">
    <location>
        <begin position="114"/>
        <end position="374"/>
    </location>
</feature>
<evidence type="ECO:0000256" key="1">
    <source>
        <dbReference type="SAM" id="MobiDB-lite"/>
    </source>
</evidence>